<evidence type="ECO:0000256" key="5">
    <source>
        <dbReference type="SAM" id="MobiDB-lite"/>
    </source>
</evidence>
<dbReference type="PANTHER" id="PTHR44324">
    <property type="entry name" value="WD40 REPEAT DOMAIN 95"/>
    <property type="match status" value="1"/>
</dbReference>
<evidence type="ECO:0000256" key="1">
    <source>
        <dbReference type="ARBA" id="ARBA00014901"/>
    </source>
</evidence>
<evidence type="ECO:0000256" key="4">
    <source>
        <dbReference type="PROSITE-ProRule" id="PRU00221"/>
    </source>
</evidence>
<feature type="compositionally biased region" description="Polar residues" evidence="5">
    <location>
        <begin position="1198"/>
        <end position="1227"/>
    </location>
</feature>
<organism evidence="6 7">
    <name type="scientific">Drosophila navojoa</name>
    <name type="common">Fruit fly</name>
    <dbReference type="NCBI Taxonomy" id="7232"/>
    <lineage>
        <taxon>Eukaryota</taxon>
        <taxon>Metazoa</taxon>
        <taxon>Ecdysozoa</taxon>
        <taxon>Arthropoda</taxon>
        <taxon>Hexapoda</taxon>
        <taxon>Insecta</taxon>
        <taxon>Pterygota</taxon>
        <taxon>Neoptera</taxon>
        <taxon>Endopterygota</taxon>
        <taxon>Diptera</taxon>
        <taxon>Brachycera</taxon>
        <taxon>Muscomorpha</taxon>
        <taxon>Ephydroidea</taxon>
        <taxon>Drosophilidae</taxon>
        <taxon>Drosophila</taxon>
    </lineage>
</organism>
<feature type="region of interest" description="Disordered" evidence="5">
    <location>
        <begin position="1076"/>
        <end position="1234"/>
    </location>
</feature>
<dbReference type="InterPro" id="IPR036322">
    <property type="entry name" value="WD40_repeat_dom_sf"/>
</dbReference>
<dbReference type="OrthoDB" id="5980302at2759"/>
<proteinExistence type="predicted"/>
<evidence type="ECO:0000313" key="6">
    <source>
        <dbReference type="EMBL" id="TDG45414.1"/>
    </source>
</evidence>
<feature type="compositionally biased region" description="Low complexity" evidence="5">
    <location>
        <begin position="1173"/>
        <end position="1189"/>
    </location>
</feature>
<feature type="region of interest" description="Disordered" evidence="5">
    <location>
        <begin position="959"/>
        <end position="992"/>
    </location>
</feature>
<dbReference type="Gene3D" id="2.130.10.10">
    <property type="entry name" value="YVTN repeat-like/Quinoprotein amine dehydrogenase"/>
    <property type="match status" value="2"/>
</dbReference>
<dbReference type="SUPFAM" id="SSF47473">
    <property type="entry name" value="EF-hand"/>
    <property type="match status" value="1"/>
</dbReference>
<name>A0A484B9T5_DRONA</name>
<evidence type="ECO:0000256" key="3">
    <source>
        <dbReference type="ARBA" id="ARBA00022737"/>
    </source>
</evidence>
<dbReference type="AlphaFoldDB" id="A0A484B9T5"/>
<keyword evidence="7" id="KW-1185">Reference proteome</keyword>
<dbReference type="InterPro" id="IPR051242">
    <property type="entry name" value="WD-EF-hand_domain"/>
</dbReference>
<dbReference type="STRING" id="7232.A0A484B9T5"/>
<protein>
    <recommendedName>
        <fullName evidence="1">WD repeat-containing protein on Y chromosome</fullName>
    </recommendedName>
</protein>
<dbReference type="SMART" id="SM00320">
    <property type="entry name" value="WD40"/>
    <property type="match status" value="8"/>
</dbReference>
<feature type="repeat" description="WD" evidence="4">
    <location>
        <begin position="390"/>
        <end position="406"/>
    </location>
</feature>
<dbReference type="InterPro" id="IPR001680">
    <property type="entry name" value="WD40_rpt"/>
</dbReference>
<dbReference type="PANTHER" id="PTHR44324:SF6">
    <property type="entry name" value="EF-HAND CALCIUM BINDING DOMAIN 8"/>
    <property type="match status" value="1"/>
</dbReference>
<dbReference type="OMA" id="INIREPN"/>
<gene>
    <name evidence="6" type="ORF">AWZ03_008180</name>
</gene>
<accession>A0A484B9T5</accession>
<feature type="repeat" description="WD" evidence="4">
    <location>
        <begin position="873"/>
        <end position="904"/>
    </location>
</feature>
<dbReference type="EMBL" id="LSRL02000078">
    <property type="protein sequence ID" value="TDG45414.1"/>
    <property type="molecule type" value="Genomic_DNA"/>
</dbReference>
<keyword evidence="3" id="KW-0677">Repeat</keyword>
<dbReference type="Pfam" id="PF00400">
    <property type="entry name" value="WD40"/>
    <property type="match status" value="3"/>
</dbReference>
<feature type="repeat" description="WD" evidence="4">
    <location>
        <begin position="416"/>
        <end position="457"/>
    </location>
</feature>
<feature type="repeat" description="WD" evidence="4">
    <location>
        <begin position="565"/>
        <end position="599"/>
    </location>
</feature>
<dbReference type="SUPFAM" id="SSF50978">
    <property type="entry name" value="WD40 repeat-like"/>
    <property type="match status" value="2"/>
</dbReference>
<dbReference type="Proteomes" id="UP000295192">
    <property type="component" value="Unassembled WGS sequence"/>
</dbReference>
<dbReference type="InterPro" id="IPR011992">
    <property type="entry name" value="EF-hand-dom_pair"/>
</dbReference>
<dbReference type="InterPro" id="IPR015943">
    <property type="entry name" value="WD40/YVTN_repeat-like_dom_sf"/>
</dbReference>
<evidence type="ECO:0000313" key="7">
    <source>
        <dbReference type="Proteomes" id="UP000295192"/>
    </source>
</evidence>
<feature type="compositionally biased region" description="Polar residues" evidence="5">
    <location>
        <begin position="1137"/>
        <end position="1159"/>
    </location>
</feature>
<comment type="caution">
    <text evidence="6">The sequence shown here is derived from an EMBL/GenBank/DDBJ whole genome shotgun (WGS) entry which is preliminary data.</text>
</comment>
<dbReference type="PROSITE" id="PS50082">
    <property type="entry name" value="WD_REPEATS_2"/>
    <property type="match status" value="4"/>
</dbReference>
<feature type="compositionally biased region" description="Polar residues" evidence="5">
    <location>
        <begin position="1091"/>
        <end position="1106"/>
    </location>
</feature>
<sequence>MSLIYFASGDSHANIEYQTISSTATEVNQEQSERLHDRISKAQFQRLYERFKSAPDQVVGCADFRRMLEEVDIVLSDFTYTRLFLKINQTRDFMVDWNEFVSYLIFGFQEEDPSSQKESLIMPISSAPVVRKTEHRSAVCCITLLKVKSDQTPLEDMTESANYSFGGEDSPENSGMWVTASHEGQLRFWSAHMEPLRSAVSESIHLKVPTWILALQALSDVSIVCTASTERELRFHETIASTFTLRMVIRSLPYAVYCMSYAFYNNGKTHSKLVLGDYAGNVRILSYSPYLRGPFQAKPGAALVELTWADVLRGRIPLLIPKEYINLHNELISCVYFSLHMNALFASAEYRNTKKYRGRCPGLIMVSNDDRNNFRIPLGVSVFYVSEVKNILVTGGPDTFVRIWDVYISSEPSAILTGHNGGIVAVFVQPEENKVYSVDYHKIIKVWDLQEHTLLQTYGELVRIIHHSEMDIKYYYHSHLRELMVAGRKLIQVKCCPRVRVDLTDGNTHAAPVSVVLYNRLFRNIVTCGLDSYIIVWDPWTGRRKIIMKNCHTKIIYGETIDIEITAACFDPLEQFLLTGARDGSLKIWNYNNSVVVRNMSIQMDQEVTAVIWVVDRILAMGWDRQVTEFNDVAGREYGDPKKWAKFHTDDITCADVKLGEGVVTATYSGEIIFWKLETGQPYRRYNVMDPSQFIELKLTAEEEKLSRRSKRISSLLGANRRSASMLAIRPDEIKDYGANIPVSVQAVLFLQKRPMTKDHGSVFISLDTGIIQVYSHHQHGGHIKEFIAVHKVGDCVLTMTTDRKNRYLYTGTAFGYIKIWHIVNYCIPEQEKIRVCMPKLRLDFIFLRKELFLTRAKRMVRNQPEPMLVSSYKGHLKAINSIGFINLPKILFSGSHDYSCRLWTQSGRYLGTLGTVLPWSKLSPFERAGEENRPYRLPPDIKKVASSTTLKVISGVQHSFQKKRAKPTEEREDEGEVEDTGTEMKNPFDRPLREPILGKHFELPGRSAIEQRIELDTSQLYVPIYSHLRVHPSDVMENLPTPPIIGQVKSENYLDHYMPVVGKVDPNASAINIREPNKVVRSKAGGQVGQARTSSTWGKPKTNSVLGMPRPESSQGKARASSAKAGVSSGYGRTSFGPSPSRLRSNSPKVSFMPSQVNPGRKPESSPRKAKTSPAKSKPVSSPAKANPVSASAKANPISTSAKANPVPTSVKGTRVSTSAKSNLVPTSAKAKPDIMPVKMKPFVKKPSRNAAPVQITASIAKAQKDKP</sequence>
<reference evidence="6 7" key="1">
    <citation type="journal article" date="2019" name="J. Hered.">
        <title>An Improved Genome Assembly for Drosophila navojoa, the Basal Species in the mojavensis Cluster.</title>
        <authorList>
            <person name="Vanderlinde T."/>
            <person name="Dupim E.G."/>
            <person name="Nazario-Yepiz N.O."/>
            <person name="Carvalho A.B."/>
        </authorList>
    </citation>
    <scope>NUCLEOTIDE SEQUENCE [LARGE SCALE GENOMIC DNA]</scope>
    <source>
        <strain evidence="6">Navoj_Jal97</strain>
        <tissue evidence="6">Whole organism</tissue>
    </source>
</reference>
<feature type="compositionally biased region" description="Acidic residues" evidence="5">
    <location>
        <begin position="971"/>
        <end position="982"/>
    </location>
</feature>
<keyword evidence="2 4" id="KW-0853">WD repeat</keyword>
<evidence type="ECO:0000256" key="2">
    <source>
        <dbReference type="ARBA" id="ARBA00022574"/>
    </source>
</evidence>